<comment type="caution">
    <text evidence="11">The sequence shown here is derived from an EMBL/GenBank/DDBJ whole genome shotgun (WGS) entry which is preliminary data.</text>
</comment>
<dbReference type="Gene3D" id="1.10.418.50">
    <property type="entry name" value="Microtubule-binding protein MIP-T3"/>
    <property type="match status" value="1"/>
</dbReference>
<feature type="compositionally biased region" description="Low complexity" evidence="9">
    <location>
        <begin position="406"/>
        <end position="422"/>
    </location>
</feature>
<evidence type="ECO:0000256" key="5">
    <source>
        <dbReference type="ARBA" id="ARBA00023054"/>
    </source>
</evidence>
<feature type="compositionally biased region" description="Polar residues" evidence="9">
    <location>
        <begin position="592"/>
        <end position="602"/>
    </location>
</feature>
<evidence type="ECO:0000256" key="8">
    <source>
        <dbReference type="ARBA" id="ARBA00043971"/>
    </source>
</evidence>
<dbReference type="GO" id="GO:0060271">
    <property type="term" value="P:cilium assembly"/>
    <property type="evidence" value="ECO:0007669"/>
    <property type="project" value="TreeGrafter"/>
</dbReference>
<keyword evidence="4" id="KW-0970">Cilium biogenesis/degradation</keyword>
<evidence type="ECO:0000256" key="4">
    <source>
        <dbReference type="ARBA" id="ARBA00022794"/>
    </source>
</evidence>
<dbReference type="Proteomes" id="UP001230188">
    <property type="component" value="Unassembled WGS sequence"/>
</dbReference>
<dbReference type="PANTHER" id="PTHR31363:SF0">
    <property type="entry name" value="TRAF3-INTERACTING PROTEIN 1"/>
    <property type="match status" value="1"/>
</dbReference>
<evidence type="ECO:0000256" key="7">
    <source>
        <dbReference type="ARBA" id="ARBA00023273"/>
    </source>
</evidence>
<proteinExistence type="inferred from homology"/>
<dbReference type="InterPro" id="IPR018799">
    <property type="entry name" value="TRAF3IP1"/>
</dbReference>
<feature type="compositionally biased region" description="Basic and acidic residues" evidence="9">
    <location>
        <begin position="423"/>
        <end position="434"/>
    </location>
</feature>
<evidence type="ECO:0000259" key="10">
    <source>
        <dbReference type="Pfam" id="PF10243"/>
    </source>
</evidence>
<keyword evidence="12" id="KW-1185">Reference proteome</keyword>
<sequence length="661" mass="69917">MSLGKEAREMADAVRRVVADETLREAIQKTQDSFAGIITKPALTTRMLSRPPVAFLFAVFENVRAATGFATGLFEEEEEPPKARSDKIRFLVRLIGCIAFALEDRDIEIRCVPARLVAGQDALAANALLQALARAAGVGDPRATAAVARTLELGEVSLYERAISIRRSIARCQAIIRGRVKRRRLLAAPKPVAETRRNAAEVDAASASADAESASADAESASADAASASADAASASADAASASADAASASADAASASADAASASADAASASADAASASADAASASADAASASADAASASADAASASAVACKAAAANAALASADAANAALAAGAAIELRDQQRQAKKLQAECRARIVRLRAAEDHFRVQQSMLDSQYETVARREEKAKQLADRARRQLKKLKKPVENQNNQTLLDQQQQQQQQDRVEEKIREIDPRRKKKKENNVDEQPLGGGGGGRKKPAVRKVPQEPSLASSAASSLGSEYAAAAKKRLKAKEEARRLRLRARETEEPAPLHEDIKRSYEALGGKAGVFGRFLKDRLLEANEPTSDNYVDSDDIVNDGATASCAAHDPIKSKPLAPGGAEELPEKDDTLPPVSTSGGSSSMGIVRETNEEEPNQEPKPPDQAKKTDRRHPRPRKVVDEGAWISKFDKDFQRALKTLEQAR</sequence>
<feature type="domain" description="TRAF3-interacting protein 1 N-terminal" evidence="10">
    <location>
        <begin position="27"/>
        <end position="136"/>
    </location>
</feature>
<dbReference type="GO" id="GO:0070507">
    <property type="term" value="P:regulation of microtubule cytoskeleton organization"/>
    <property type="evidence" value="ECO:0007669"/>
    <property type="project" value="TreeGrafter"/>
</dbReference>
<accession>A0AAD7ULI9</accession>
<dbReference type="GO" id="GO:0005930">
    <property type="term" value="C:axoneme"/>
    <property type="evidence" value="ECO:0007669"/>
    <property type="project" value="UniProtKB-SubCell"/>
</dbReference>
<evidence type="ECO:0000256" key="1">
    <source>
        <dbReference type="ARBA" id="ARBA00004120"/>
    </source>
</evidence>
<dbReference type="GO" id="GO:0042073">
    <property type="term" value="P:intraciliary transport"/>
    <property type="evidence" value="ECO:0007669"/>
    <property type="project" value="TreeGrafter"/>
</dbReference>
<dbReference type="InterPro" id="IPR042576">
    <property type="entry name" value="TRAF3IP1_N_sf"/>
</dbReference>
<evidence type="ECO:0000256" key="2">
    <source>
        <dbReference type="ARBA" id="ARBA00004430"/>
    </source>
</evidence>
<reference evidence="11" key="1">
    <citation type="submission" date="2023-01" db="EMBL/GenBank/DDBJ databases">
        <title>Metagenome sequencing of chrysophaentin producing Chrysophaeum taylorii.</title>
        <authorList>
            <person name="Davison J."/>
            <person name="Bewley C."/>
        </authorList>
    </citation>
    <scope>NUCLEOTIDE SEQUENCE</scope>
    <source>
        <strain evidence="11">NIES-1699</strain>
    </source>
</reference>
<evidence type="ECO:0000313" key="11">
    <source>
        <dbReference type="EMBL" id="KAJ8611021.1"/>
    </source>
</evidence>
<evidence type="ECO:0000256" key="9">
    <source>
        <dbReference type="SAM" id="MobiDB-lite"/>
    </source>
</evidence>
<organism evidence="11 12">
    <name type="scientific">Chrysophaeum taylorii</name>
    <dbReference type="NCBI Taxonomy" id="2483200"/>
    <lineage>
        <taxon>Eukaryota</taxon>
        <taxon>Sar</taxon>
        <taxon>Stramenopiles</taxon>
        <taxon>Ochrophyta</taxon>
        <taxon>Pelagophyceae</taxon>
        <taxon>Pelagomonadales</taxon>
        <taxon>Pelagomonadaceae</taxon>
        <taxon>Chrysophaeum</taxon>
    </lineage>
</organism>
<comment type="subcellular location">
    <subcellularLocation>
        <location evidence="2">Cytoplasm</location>
        <location evidence="2">Cytoskeleton</location>
        <location evidence="2">Cilium axoneme</location>
    </subcellularLocation>
    <subcellularLocation>
        <location evidence="1">Cytoplasm</location>
        <location evidence="1">Cytoskeleton</location>
        <location evidence="1">Cilium basal body</location>
    </subcellularLocation>
</comment>
<dbReference type="Pfam" id="PF10243">
    <property type="entry name" value="MIP-T3"/>
    <property type="match status" value="1"/>
</dbReference>
<keyword evidence="7" id="KW-0966">Cell projection</keyword>
<feature type="compositionally biased region" description="Low complexity" evidence="9">
    <location>
        <begin position="469"/>
        <end position="485"/>
    </location>
</feature>
<dbReference type="InterPro" id="IPR040468">
    <property type="entry name" value="TRAF3IP1_N"/>
</dbReference>
<dbReference type="GO" id="GO:0036064">
    <property type="term" value="C:ciliary basal body"/>
    <property type="evidence" value="ECO:0007669"/>
    <property type="project" value="TreeGrafter"/>
</dbReference>
<name>A0AAD7ULI9_9STRA</name>
<gene>
    <name evidence="11" type="ORF">CTAYLR_007068</name>
</gene>
<feature type="region of interest" description="Disordered" evidence="9">
    <location>
        <begin position="399"/>
        <end position="494"/>
    </location>
</feature>
<protein>
    <recommendedName>
        <fullName evidence="10">TRAF3-interacting protein 1 N-terminal domain-containing protein</fullName>
    </recommendedName>
</protein>
<evidence type="ECO:0000256" key="6">
    <source>
        <dbReference type="ARBA" id="ARBA00023212"/>
    </source>
</evidence>
<keyword evidence="3" id="KW-0963">Cytoplasm</keyword>
<dbReference type="PANTHER" id="PTHR31363">
    <property type="entry name" value="TRAF3-INTERACTING PROTEIN 1"/>
    <property type="match status" value="1"/>
</dbReference>
<comment type="similarity">
    <text evidence="8">Belongs to the TRAF3IP1 family.</text>
</comment>
<evidence type="ECO:0000256" key="3">
    <source>
        <dbReference type="ARBA" id="ARBA00022490"/>
    </source>
</evidence>
<dbReference type="AlphaFoldDB" id="A0AAD7ULI9"/>
<evidence type="ECO:0000313" key="12">
    <source>
        <dbReference type="Proteomes" id="UP001230188"/>
    </source>
</evidence>
<keyword evidence="6" id="KW-0206">Cytoskeleton</keyword>
<dbReference type="GO" id="GO:0008017">
    <property type="term" value="F:microtubule binding"/>
    <property type="evidence" value="ECO:0007669"/>
    <property type="project" value="InterPro"/>
</dbReference>
<feature type="region of interest" description="Disordered" evidence="9">
    <location>
        <begin position="542"/>
        <end position="640"/>
    </location>
</feature>
<dbReference type="EMBL" id="JAQMWT010000084">
    <property type="protein sequence ID" value="KAJ8611021.1"/>
    <property type="molecule type" value="Genomic_DNA"/>
</dbReference>
<keyword evidence="5" id="KW-0175">Coiled coil</keyword>
<dbReference type="GO" id="GO:0030992">
    <property type="term" value="C:intraciliary transport particle B"/>
    <property type="evidence" value="ECO:0007669"/>
    <property type="project" value="TreeGrafter"/>
</dbReference>